<evidence type="ECO:0000259" key="4">
    <source>
        <dbReference type="Pfam" id="PF25317"/>
    </source>
</evidence>
<dbReference type="GO" id="GO:0009294">
    <property type="term" value="P:DNA-mediated transformation"/>
    <property type="evidence" value="ECO:0007669"/>
    <property type="project" value="InterPro"/>
</dbReference>
<dbReference type="Gene3D" id="3.40.50.450">
    <property type="match status" value="1"/>
</dbReference>
<gene>
    <name evidence="5" type="ORF">A7K98_00720</name>
    <name evidence="6" type="ORF">A7K99_00720</name>
</gene>
<evidence type="ECO:0000313" key="6">
    <source>
        <dbReference type="EMBL" id="ARU96487.1"/>
    </source>
</evidence>
<dbReference type="RefSeq" id="WP_087486840.1">
    <property type="nucleotide sequence ID" value="NZ_CP015579.1"/>
</dbReference>
<evidence type="ECO:0000313" key="8">
    <source>
        <dbReference type="Proteomes" id="UP000195814"/>
    </source>
</evidence>
<dbReference type="Pfam" id="PF25317">
    <property type="entry name" value="SAM_SMF"/>
    <property type="match status" value="1"/>
</dbReference>
<dbReference type="NCBIfam" id="NF008007">
    <property type="entry name" value="PRK10736.1"/>
    <property type="match status" value="1"/>
</dbReference>
<evidence type="ECO:0000313" key="5">
    <source>
        <dbReference type="EMBL" id="ARU92452.1"/>
    </source>
</evidence>
<dbReference type="InterPro" id="IPR041614">
    <property type="entry name" value="DprA_WH"/>
</dbReference>
<dbReference type="AlphaFoldDB" id="A0A1Y0L376"/>
<dbReference type="OrthoDB" id="9785707at2"/>
<dbReference type="PANTHER" id="PTHR43022">
    <property type="entry name" value="PROTEIN SMF"/>
    <property type="match status" value="1"/>
</dbReference>
<dbReference type="InterPro" id="IPR057666">
    <property type="entry name" value="DrpA_SLOG"/>
</dbReference>
<dbReference type="InterPro" id="IPR003488">
    <property type="entry name" value="DprA"/>
</dbReference>
<evidence type="ECO:0000313" key="7">
    <source>
        <dbReference type="Proteomes" id="UP000195729"/>
    </source>
</evidence>
<comment type="similarity">
    <text evidence="1">Belongs to the DprA/Smf family.</text>
</comment>
<dbReference type="EMBL" id="CP015579">
    <property type="protein sequence ID" value="ARU92452.1"/>
    <property type="molecule type" value="Genomic_DNA"/>
</dbReference>
<dbReference type="PANTHER" id="PTHR43022:SF1">
    <property type="entry name" value="PROTEIN SMF"/>
    <property type="match status" value="1"/>
</dbReference>
<reference evidence="7 8" key="1">
    <citation type="submission" date="2016-05" db="EMBL/GenBank/DDBJ databases">
        <title>Complete genome sequence of two 2,5-diketo-D-glunonic acid producing strain Tatumella citrea.</title>
        <authorList>
            <person name="Duan C."/>
            <person name="Yang J."/>
            <person name="Yang S."/>
        </authorList>
    </citation>
    <scope>NUCLEOTIDE SEQUENCE [LARGE SCALE GENOMIC DNA]</scope>
    <source>
        <strain evidence="6 7">ATCC 39140</strain>
        <strain evidence="5 8">DSM 13699</strain>
    </source>
</reference>
<organism evidence="5 8">
    <name type="scientific">Tatumella citrea</name>
    <name type="common">Pantoea citrea</name>
    <dbReference type="NCBI Taxonomy" id="53336"/>
    <lineage>
        <taxon>Bacteria</taxon>
        <taxon>Pseudomonadati</taxon>
        <taxon>Pseudomonadota</taxon>
        <taxon>Gammaproteobacteria</taxon>
        <taxon>Enterobacterales</taxon>
        <taxon>Erwiniaceae</taxon>
        <taxon>Tatumella</taxon>
    </lineage>
</organism>
<dbReference type="KEGG" id="tci:A7K98_00720"/>
<evidence type="ECO:0000259" key="3">
    <source>
        <dbReference type="Pfam" id="PF17782"/>
    </source>
</evidence>
<sequence>MDTMEKWLRLGAVHGLKYSLRVEVANRLEQQTTVTHSFLRSMSFSDQQCRQFLNSDTSQITLTRKWLEADEHHFLTLNDPCYPRLLAEASGCPLYLFVAGDPAVLSSPQIAIVGSRQCSRYGQHWTDFFAGAFSVSGFTLTSGLALGIDSVAHRAALVSGGKTIAVLGSGLLNIYPRQHRELSREIIRQGGALVSEFPLNATAHPGHFPRRNRIISGLSLGVLVTEARMKSGSLITARYALEQNRNVYALPGPVAKPECEGPHWLIQQGALLVSHPNDILEDLQIGYHSLRFSVSEQINSSEYGTVPLPFAGVLANVEDEVTPVDVVAERAGQPVPVIAAILLELELAGWIAAVPGGYVRLRRACHVRRTYVLV</sequence>
<feature type="domain" description="DprA winged helix" evidence="3">
    <location>
        <begin position="313"/>
        <end position="357"/>
    </location>
</feature>
<keyword evidence="7" id="KW-1185">Reference proteome</keyword>
<dbReference type="InterPro" id="IPR036388">
    <property type="entry name" value="WH-like_DNA-bd_sf"/>
</dbReference>
<dbReference type="Pfam" id="PF17782">
    <property type="entry name" value="WHD_DprA"/>
    <property type="match status" value="1"/>
</dbReference>
<dbReference type="Proteomes" id="UP000195814">
    <property type="component" value="Chromosome"/>
</dbReference>
<dbReference type="NCBIfam" id="TIGR00732">
    <property type="entry name" value="dprA"/>
    <property type="match status" value="1"/>
</dbReference>
<proteinExistence type="inferred from homology"/>
<dbReference type="Proteomes" id="UP000195729">
    <property type="component" value="Chromosome"/>
</dbReference>
<dbReference type="SUPFAM" id="SSF102405">
    <property type="entry name" value="MCP/YpsA-like"/>
    <property type="match status" value="1"/>
</dbReference>
<feature type="domain" description="Smf/DprA SLOG" evidence="2">
    <location>
        <begin position="74"/>
        <end position="283"/>
    </location>
</feature>
<feature type="domain" description="Smf/DprA SAM" evidence="4">
    <location>
        <begin position="1"/>
        <end position="63"/>
    </location>
</feature>
<evidence type="ECO:0000259" key="2">
    <source>
        <dbReference type="Pfam" id="PF02481"/>
    </source>
</evidence>
<dbReference type="InterPro" id="IPR057338">
    <property type="entry name" value="DprA_SAM"/>
</dbReference>
<dbReference type="Pfam" id="PF02481">
    <property type="entry name" value="DNA_processg_A"/>
    <property type="match status" value="1"/>
</dbReference>
<evidence type="ECO:0000256" key="1">
    <source>
        <dbReference type="ARBA" id="ARBA00006525"/>
    </source>
</evidence>
<protein>
    <submittedName>
        <fullName evidence="5">DNA protecting protein DprA</fullName>
    </submittedName>
</protein>
<name>A0A1Y0L376_TATCI</name>
<dbReference type="EMBL" id="CP015581">
    <property type="protein sequence ID" value="ARU96487.1"/>
    <property type="molecule type" value="Genomic_DNA"/>
</dbReference>
<dbReference type="Gene3D" id="1.10.10.10">
    <property type="entry name" value="Winged helix-like DNA-binding domain superfamily/Winged helix DNA-binding domain"/>
    <property type="match status" value="1"/>
</dbReference>
<accession>A0A1Y0L376</accession>